<dbReference type="AlphaFoldDB" id="A0A9P0JBI3"/>
<gene>
    <name evidence="1" type="ORF">APHIGO_LOCUS10124</name>
</gene>
<evidence type="ECO:0000313" key="1">
    <source>
        <dbReference type="EMBL" id="CAH1736369.1"/>
    </source>
</evidence>
<accession>A0A9P0JBI3</accession>
<evidence type="ECO:0000313" key="2">
    <source>
        <dbReference type="Proteomes" id="UP001154329"/>
    </source>
</evidence>
<proteinExistence type="predicted"/>
<reference evidence="1" key="2">
    <citation type="submission" date="2022-10" db="EMBL/GenBank/DDBJ databases">
        <authorList>
            <consortium name="ENA_rothamsted_submissions"/>
            <consortium name="culmorum"/>
            <person name="King R."/>
        </authorList>
    </citation>
    <scope>NUCLEOTIDE SEQUENCE</scope>
</reference>
<name>A0A9P0JBI3_APHGO</name>
<reference evidence="1" key="1">
    <citation type="submission" date="2022-02" db="EMBL/GenBank/DDBJ databases">
        <authorList>
            <person name="King R."/>
        </authorList>
    </citation>
    <scope>NUCLEOTIDE SEQUENCE</scope>
</reference>
<protein>
    <submittedName>
        <fullName evidence="1">Uncharacterized protein</fullName>
    </submittedName>
</protein>
<sequence>MSLLSNYFKSLEGLDDILVYSTNDSIYINGTYKFTITEYGTTRFLRHLPIFLPHMWNVYNATKEGYGRINNVSERFNKKFKKYSKN</sequence>
<keyword evidence="2" id="KW-1185">Reference proteome</keyword>
<organism evidence="1 2">
    <name type="scientific">Aphis gossypii</name>
    <name type="common">Cotton aphid</name>
    <dbReference type="NCBI Taxonomy" id="80765"/>
    <lineage>
        <taxon>Eukaryota</taxon>
        <taxon>Metazoa</taxon>
        <taxon>Ecdysozoa</taxon>
        <taxon>Arthropoda</taxon>
        <taxon>Hexapoda</taxon>
        <taxon>Insecta</taxon>
        <taxon>Pterygota</taxon>
        <taxon>Neoptera</taxon>
        <taxon>Paraneoptera</taxon>
        <taxon>Hemiptera</taxon>
        <taxon>Sternorrhyncha</taxon>
        <taxon>Aphidomorpha</taxon>
        <taxon>Aphidoidea</taxon>
        <taxon>Aphididae</taxon>
        <taxon>Aphidini</taxon>
        <taxon>Aphis</taxon>
        <taxon>Aphis</taxon>
    </lineage>
</organism>
<dbReference type="Proteomes" id="UP001154329">
    <property type="component" value="Chromosome 4"/>
</dbReference>
<dbReference type="EMBL" id="OU899037">
    <property type="protein sequence ID" value="CAH1736369.1"/>
    <property type="molecule type" value="Genomic_DNA"/>
</dbReference>